<name>A0A969TUG7_9BACI</name>
<reference evidence="2 3" key="1">
    <citation type="submission" date="2020-03" db="EMBL/GenBank/DDBJ databases">
        <title>Assessment of the enzymatic potential of alkaline-tolerant lipase obtained from Bacillus luteus H11 (technogenic soil) for the bioremediation of saline soils contaminated with petroleum substances.</title>
        <authorList>
            <person name="Kalwasinska A."/>
        </authorList>
    </citation>
    <scope>NUCLEOTIDE SEQUENCE [LARGE SCALE GENOMIC DNA]</scope>
    <source>
        <strain evidence="2 3">H11</strain>
    </source>
</reference>
<sequence>MGTENQFVLGYSVHQRPTDTRCLIPHLELLRSWSLPFPKQLAADAGYGSEPTYTYLLEEAPLQAENPFLIPYNTLAAETKPSFTKRIDKVQNWDYDETNDWFRCPNNRRVTFRGYTSRTDPITGYRRDFKRYESEDCSDCPIKAFCTKAEGNRQVLWNPTYEEEKAKARAFLWSPEGAATYAKRKNEVESVFGQIKGNRSFRRFHLRGLEKVTLEVGLLAAAHNLLKVAGSRSAFCCFFVFFSFHSKKSGTGHIRHRFFCFIKGF</sequence>
<dbReference type="EMBL" id="JAATHJ010000005">
    <property type="protein sequence ID" value="NJP37042.1"/>
    <property type="molecule type" value="Genomic_DNA"/>
</dbReference>
<feature type="domain" description="Transposase DDE" evidence="1">
    <location>
        <begin position="104"/>
        <end position="228"/>
    </location>
</feature>
<evidence type="ECO:0000313" key="3">
    <source>
        <dbReference type="Proteomes" id="UP000752012"/>
    </source>
</evidence>
<organism evidence="2 3">
    <name type="scientific">Alkalicoccus luteus</name>
    <dbReference type="NCBI Taxonomy" id="1237094"/>
    <lineage>
        <taxon>Bacteria</taxon>
        <taxon>Bacillati</taxon>
        <taxon>Bacillota</taxon>
        <taxon>Bacilli</taxon>
        <taxon>Bacillales</taxon>
        <taxon>Bacillaceae</taxon>
        <taxon>Alkalicoccus</taxon>
    </lineage>
</organism>
<evidence type="ECO:0000259" key="1">
    <source>
        <dbReference type="Pfam" id="PF13751"/>
    </source>
</evidence>
<dbReference type="PANTHER" id="PTHR33408">
    <property type="entry name" value="TRANSPOSASE"/>
    <property type="match status" value="1"/>
</dbReference>
<protein>
    <submittedName>
        <fullName evidence="2">Transposase</fullName>
    </submittedName>
</protein>
<comment type="caution">
    <text evidence="2">The sequence shown here is derived from an EMBL/GenBank/DDBJ whole genome shotgun (WGS) entry which is preliminary data.</text>
</comment>
<gene>
    <name evidence="2" type="ORF">HCN83_05505</name>
</gene>
<dbReference type="InterPro" id="IPR025668">
    <property type="entry name" value="Tnp_DDE_dom"/>
</dbReference>
<dbReference type="AlphaFoldDB" id="A0A969TUG7"/>
<dbReference type="Pfam" id="PF13751">
    <property type="entry name" value="DDE_Tnp_1_6"/>
    <property type="match status" value="1"/>
</dbReference>
<dbReference type="PANTHER" id="PTHR33408:SF2">
    <property type="entry name" value="TRANSPOSASE DDE DOMAIN-CONTAINING PROTEIN"/>
    <property type="match status" value="1"/>
</dbReference>
<feature type="non-terminal residue" evidence="2">
    <location>
        <position position="1"/>
    </location>
</feature>
<evidence type="ECO:0000313" key="2">
    <source>
        <dbReference type="EMBL" id="NJP37042.1"/>
    </source>
</evidence>
<dbReference type="RefSeq" id="WP_168005329.1">
    <property type="nucleotide sequence ID" value="NZ_JAATHJ010000005.1"/>
</dbReference>
<keyword evidence="3" id="KW-1185">Reference proteome</keyword>
<dbReference type="Proteomes" id="UP000752012">
    <property type="component" value="Unassembled WGS sequence"/>
</dbReference>
<accession>A0A969TUG7</accession>
<proteinExistence type="predicted"/>